<gene>
    <name evidence="8" type="ORF">BEU00_00285</name>
</gene>
<keyword evidence="5 6" id="KW-0694">RNA-binding</keyword>
<name>A0A1J5U5J1_9ARCH</name>
<reference evidence="8 9" key="1">
    <citation type="submission" date="2016-08" db="EMBL/GenBank/DDBJ databases">
        <title>New Insights into Marine Group III Euryarchaeota, from dark to light.</title>
        <authorList>
            <person name="Haro-Moreno J.M."/>
            <person name="Rodriguez-Valera F."/>
            <person name="Lopez-Garcia P."/>
            <person name="Moreira D."/>
            <person name="Martin-Cuadrado A.B."/>
        </authorList>
    </citation>
    <scope>NUCLEOTIDE SEQUENCE [LARGE SCALE GENOMIC DNA]</scope>
    <source>
        <strain evidence="8">CG-Epi3</strain>
    </source>
</reference>
<evidence type="ECO:0000256" key="6">
    <source>
        <dbReference type="PROSITE-ProRule" id="PRU01023"/>
    </source>
</evidence>
<dbReference type="Pfam" id="PF01189">
    <property type="entry name" value="Methyltr_RsmB-F"/>
    <property type="match status" value="1"/>
</dbReference>
<evidence type="ECO:0000256" key="2">
    <source>
        <dbReference type="ARBA" id="ARBA00022603"/>
    </source>
</evidence>
<dbReference type="PANTHER" id="PTHR22807:SF30">
    <property type="entry name" value="28S RRNA (CYTOSINE(4447)-C(5))-METHYLTRANSFERASE-RELATED"/>
    <property type="match status" value="1"/>
</dbReference>
<dbReference type="InterPro" id="IPR049560">
    <property type="entry name" value="MeTrfase_RsmB-F_NOP2_cat"/>
</dbReference>
<dbReference type="EMBL" id="MIYY01000001">
    <property type="protein sequence ID" value="OIR23664.1"/>
    <property type="molecule type" value="Genomic_DNA"/>
</dbReference>
<dbReference type="Proteomes" id="UP000183138">
    <property type="component" value="Unassembled WGS sequence"/>
</dbReference>
<dbReference type="SUPFAM" id="SSF53335">
    <property type="entry name" value="S-adenosyl-L-methionine-dependent methyltransferases"/>
    <property type="match status" value="1"/>
</dbReference>
<dbReference type="NCBIfam" id="TIGR00446">
    <property type="entry name" value="nop2p"/>
    <property type="match status" value="1"/>
</dbReference>
<dbReference type="InterPro" id="IPR001678">
    <property type="entry name" value="MeTrfase_RsmB-F_NOP2_dom"/>
</dbReference>
<evidence type="ECO:0000259" key="7">
    <source>
        <dbReference type="PROSITE" id="PS51686"/>
    </source>
</evidence>
<keyword evidence="4 6" id="KW-0949">S-adenosyl-L-methionine</keyword>
<feature type="active site" description="Nucleophile" evidence="6">
    <location>
        <position position="236"/>
    </location>
</feature>
<keyword evidence="2 6" id="KW-0489">Methyltransferase</keyword>
<dbReference type="GO" id="GO:0008173">
    <property type="term" value="F:RNA methyltransferase activity"/>
    <property type="evidence" value="ECO:0007669"/>
    <property type="project" value="InterPro"/>
</dbReference>
<protein>
    <recommendedName>
        <fullName evidence="7">SAM-dependent MTase RsmB/NOP-type domain-containing protein</fullName>
    </recommendedName>
</protein>
<dbReference type="PROSITE" id="PS51686">
    <property type="entry name" value="SAM_MT_RSMB_NOP"/>
    <property type="match status" value="1"/>
</dbReference>
<dbReference type="Gene3D" id="3.40.50.150">
    <property type="entry name" value="Vaccinia Virus protein VP39"/>
    <property type="match status" value="1"/>
</dbReference>
<organism evidence="8 9">
    <name type="scientific">Marine Group III euryarchaeote CG-Epi3</name>
    <dbReference type="NCBI Taxonomy" id="1888997"/>
    <lineage>
        <taxon>Archaea</taxon>
        <taxon>Methanobacteriati</taxon>
        <taxon>Thermoplasmatota</taxon>
        <taxon>Thermoplasmata</taxon>
        <taxon>Candidatus Thermoprofundales</taxon>
    </lineage>
</organism>
<evidence type="ECO:0000256" key="5">
    <source>
        <dbReference type="ARBA" id="ARBA00022884"/>
    </source>
</evidence>
<dbReference type="Pfam" id="PF17125">
    <property type="entry name" value="Methyltr_RsmF_N"/>
    <property type="match status" value="1"/>
</dbReference>
<dbReference type="Gene3D" id="3.30.70.1170">
    <property type="entry name" value="Sun protein, domain 3"/>
    <property type="match status" value="1"/>
</dbReference>
<evidence type="ECO:0000313" key="8">
    <source>
        <dbReference type="EMBL" id="OIR23664.1"/>
    </source>
</evidence>
<dbReference type="InterPro" id="IPR029063">
    <property type="entry name" value="SAM-dependent_MTases_sf"/>
</dbReference>
<feature type="binding site" evidence="6">
    <location>
        <position position="141"/>
    </location>
    <ligand>
        <name>S-adenosyl-L-methionine</name>
        <dbReference type="ChEBI" id="CHEBI:59789"/>
    </ligand>
</feature>
<dbReference type="GO" id="GO:0006396">
    <property type="term" value="P:RNA processing"/>
    <property type="evidence" value="ECO:0007669"/>
    <property type="project" value="InterPro"/>
</dbReference>
<dbReference type="InterPro" id="IPR031341">
    <property type="entry name" value="Methyltr_RsmF_N"/>
</dbReference>
<keyword evidence="3 6" id="KW-0808">Transferase</keyword>
<evidence type="ECO:0000313" key="9">
    <source>
        <dbReference type="Proteomes" id="UP000183138"/>
    </source>
</evidence>
<sequence>MNLEKKSTLQSRLAERYASIVDNLEDFRNYINQPLKQSFRINSLKGEHEKILTNLKTYDGTITSTKWYDNGFTTELENLGSSIEHFTGQIYIQELTSMMPALAIPDIDENKRIIDCCAAPGSKTTQIAEMMNNQGEIIANDNKHSRLKALRGNLDRLGITNTTVTLRDFRSFPNTEADIYFVDAPCSSEGTIRKKNTIRRKWNDNDYKRFTKTQEGILERTCEMASKGDQIIYSTCTFAPEENEHVVNAILETQSIKLKNINIKNLKTGKGLTSWKNHTYDKELQKCARIWPHHNDTDGFFIARIEKC</sequence>
<comment type="similarity">
    <text evidence="6">Belongs to the class I-like SAM-binding methyltransferase superfamily. RsmB/NOP family.</text>
</comment>
<dbReference type="InterPro" id="IPR011023">
    <property type="entry name" value="Nop2p"/>
</dbReference>
<dbReference type="PRINTS" id="PR02008">
    <property type="entry name" value="RCMTFAMILY"/>
</dbReference>
<evidence type="ECO:0000256" key="4">
    <source>
        <dbReference type="ARBA" id="ARBA00022691"/>
    </source>
</evidence>
<feature type="domain" description="SAM-dependent MTase RsmB/NOP-type" evidence="7">
    <location>
        <begin position="27"/>
        <end position="308"/>
    </location>
</feature>
<evidence type="ECO:0000256" key="3">
    <source>
        <dbReference type="ARBA" id="ARBA00022679"/>
    </source>
</evidence>
<feature type="binding site" evidence="6">
    <location>
        <position position="183"/>
    </location>
    <ligand>
        <name>S-adenosyl-L-methionine</name>
        <dbReference type="ChEBI" id="CHEBI:59789"/>
    </ligand>
</feature>
<dbReference type="AlphaFoldDB" id="A0A1J5U5J1"/>
<accession>A0A1J5U5J1</accession>
<dbReference type="GO" id="GO:0001510">
    <property type="term" value="P:RNA methylation"/>
    <property type="evidence" value="ECO:0007669"/>
    <property type="project" value="InterPro"/>
</dbReference>
<proteinExistence type="inferred from homology"/>
<feature type="binding site" evidence="6">
    <location>
        <begin position="117"/>
        <end position="123"/>
    </location>
    <ligand>
        <name>S-adenosyl-L-methionine</name>
        <dbReference type="ChEBI" id="CHEBI:59789"/>
    </ligand>
</feature>
<dbReference type="PANTHER" id="PTHR22807">
    <property type="entry name" value="NOP2 YEAST -RELATED NOL1/NOP2/FMU SUN DOMAIN-CONTAINING"/>
    <property type="match status" value="1"/>
</dbReference>
<evidence type="ECO:0000256" key="1">
    <source>
        <dbReference type="ARBA" id="ARBA00022490"/>
    </source>
</evidence>
<dbReference type="GO" id="GO:0003723">
    <property type="term" value="F:RNA binding"/>
    <property type="evidence" value="ECO:0007669"/>
    <property type="project" value="UniProtKB-UniRule"/>
</dbReference>
<dbReference type="GO" id="GO:0008757">
    <property type="term" value="F:S-adenosylmethionine-dependent methyltransferase activity"/>
    <property type="evidence" value="ECO:0007669"/>
    <property type="project" value="InterPro"/>
</dbReference>
<comment type="caution">
    <text evidence="8">The sequence shown here is derived from an EMBL/GenBank/DDBJ whole genome shotgun (WGS) entry which is preliminary data.</text>
</comment>
<feature type="binding site" evidence="6">
    <location>
        <position position="168"/>
    </location>
    <ligand>
        <name>S-adenosyl-L-methionine</name>
        <dbReference type="ChEBI" id="CHEBI:59789"/>
    </ligand>
</feature>
<dbReference type="InterPro" id="IPR023267">
    <property type="entry name" value="RCMT"/>
</dbReference>
<keyword evidence="1" id="KW-0963">Cytoplasm</keyword>